<dbReference type="Pfam" id="PF02566">
    <property type="entry name" value="OsmC"/>
    <property type="match status" value="1"/>
</dbReference>
<dbReference type="InterPro" id="IPR015946">
    <property type="entry name" value="KH_dom-like_a/b"/>
</dbReference>
<dbReference type="STRING" id="1223802.SUTH_00391"/>
<dbReference type="InterPro" id="IPR003718">
    <property type="entry name" value="OsmC/Ohr_fam"/>
</dbReference>
<organism evidence="1 2">
    <name type="scientific">Sulfuritalea hydrogenivorans sk43H</name>
    <dbReference type="NCBI Taxonomy" id="1223802"/>
    <lineage>
        <taxon>Bacteria</taxon>
        <taxon>Pseudomonadati</taxon>
        <taxon>Pseudomonadota</taxon>
        <taxon>Betaproteobacteria</taxon>
        <taxon>Nitrosomonadales</taxon>
        <taxon>Sterolibacteriaceae</taxon>
        <taxon>Sulfuritalea</taxon>
    </lineage>
</organism>
<gene>
    <name evidence="1" type="ORF">SUTH_00391</name>
</gene>
<dbReference type="Gene3D" id="3.30.300.20">
    <property type="match status" value="1"/>
</dbReference>
<dbReference type="InterPro" id="IPR036102">
    <property type="entry name" value="OsmC/Ohrsf"/>
</dbReference>
<dbReference type="OrthoDB" id="5297623at2"/>
<evidence type="ECO:0000313" key="1">
    <source>
        <dbReference type="EMBL" id="BAO28205.1"/>
    </source>
</evidence>
<protein>
    <submittedName>
        <fullName evidence="1">OsmC family protein</fullName>
    </submittedName>
</protein>
<dbReference type="SUPFAM" id="SSF82784">
    <property type="entry name" value="OsmC-like"/>
    <property type="match status" value="1"/>
</dbReference>
<name>W0SBS0_9PROT</name>
<sequence length="150" mass="16464">MSDTPQFSFTLEQQEDFAFLIRFDQNIPPLLADEPEPLGKGAGPNPSRLLAAGIANCLSASLLFALRKFKNNPGPITTVVTAHMERNEAKRLRVGSVDVMIQFDSPADSMEHLDRVLDQFEDFCVVTQSVRSGFPVNVTVRDGTGKVLKG</sequence>
<dbReference type="RefSeq" id="WP_041096678.1">
    <property type="nucleotide sequence ID" value="NZ_AP012547.1"/>
</dbReference>
<dbReference type="EMBL" id="AP012547">
    <property type="protein sequence ID" value="BAO28205.1"/>
    <property type="molecule type" value="Genomic_DNA"/>
</dbReference>
<dbReference type="Proteomes" id="UP000031637">
    <property type="component" value="Chromosome"/>
</dbReference>
<dbReference type="KEGG" id="shd:SUTH_00391"/>
<accession>W0SBS0</accession>
<proteinExistence type="predicted"/>
<dbReference type="AlphaFoldDB" id="W0SBS0"/>
<evidence type="ECO:0000313" key="2">
    <source>
        <dbReference type="Proteomes" id="UP000031637"/>
    </source>
</evidence>
<keyword evidence="2" id="KW-1185">Reference proteome</keyword>
<reference evidence="1 2" key="1">
    <citation type="journal article" date="2014" name="Syst. Appl. Microbiol.">
        <title>Complete genomes of freshwater sulfur oxidizers Sulfuricella denitrificans skB26 and Sulfuritalea hydrogenivorans sk43H: genetic insights into the sulfur oxidation pathway of betaproteobacteria.</title>
        <authorList>
            <person name="Watanabe T."/>
            <person name="Kojima H."/>
            <person name="Fukui M."/>
        </authorList>
    </citation>
    <scope>NUCLEOTIDE SEQUENCE [LARGE SCALE GENOMIC DNA]</scope>
    <source>
        <strain evidence="1">DSM22779</strain>
    </source>
</reference>
<dbReference type="HOGENOM" id="CLU_110187_0_0_4"/>